<evidence type="ECO:0000256" key="1">
    <source>
        <dbReference type="SAM" id="MobiDB-lite"/>
    </source>
</evidence>
<sequence>MSLPRTVCAGNSQHCIVAMSAPMTLVNYSHGANKRVPRGQLASIRTAMPRRPSPTPHGRRLISQHDEQPRLSNLRRWSQPFCSRSCQARSSVRAASAAPVACLQVVHLASNTITAGTPRLLPCPNPGSLLQVCTADLYRSGSANLVMLPCGGSLHSTEAGTRAAPSSVLHDMGHALGSSQKDSTGMTQIHTDFVCNDLILDQLCDEVLRTYRVRILHIKLRTSVVQQANRVVSRCYVHVDGPYRERLLCNLPETHQLVVCSPAICISQVDYRTPPDPSHAGVRLAPSMRILDVDHAAAGPLNIPMEFCEARHARTGPGTALAATPRRAPICPDWSPTVLMGRIKQAGGSCSNTMTARDCSTAETSFRGVSCQVSDEVITPQ</sequence>
<feature type="region of interest" description="Disordered" evidence="1">
    <location>
        <begin position="47"/>
        <end position="69"/>
    </location>
</feature>
<dbReference type="EMBL" id="LSBI01000006">
    <property type="protein sequence ID" value="OAQ88909.1"/>
    <property type="molecule type" value="Genomic_DNA"/>
</dbReference>
<dbReference type="AlphaFoldDB" id="A0A179HHG4"/>
<accession>A0A179HHG4</accession>
<evidence type="ECO:0000313" key="3">
    <source>
        <dbReference type="Proteomes" id="UP000078340"/>
    </source>
</evidence>
<proteinExistence type="predicted"/>
<evidence type="ECO:0000313" key="2">
    <source>
        <dbReference type="EMBL" id="OAQ88909.1"/>
    </source>
</evidence>
<gene>
    <name evidence="2" type="ORF">VFPFJ_07374</name>
</gene>
<organism evidence="2 3">
    <name type="scientific">Purpureocillium lilacinum</name>
    <name type="common">Paecilomyces lilacinus</name>
    <dbReference type="NCBI Taxonomy" id="33203"/>
    <lineage>
        <taxon>Eukaryota</taxon>
        <taxon>Fungi</taxon>
        <taxon>Dikarya</taxon>
        <taxon>Ascomycota</taxon>
        <taxon>Pezizomycotina</taxon>
        <taxon>Sordariomycetes</taxon>
        <taxon>Hypocreomycetidae</taxon>
        <taxon>Hypocreales</taxon>
        <taxon>Ophiocordycipitaceae</taxon>
        <taxon>Purpureocillium</taxon>
    </lineage>
</organism>
<protein>
    <submittedName>
        <fullName evidence="2">Uncharacterized protein</fullName>
    </submittedName>
</protein>
<comment type="caution">
    <text evidence="2">The sequence shown here is derived from an EMBL/GenBank/DDBJ whole genome shotgun (WGS) entry which is preliminary data.</text>
</comment>
<dbReference type="Proteomes" id="UP000078340">
    <property type="component" value="Unassembled WGS sequence"/>
</dbReference>
<name>A0A179HHG4_PURLI</name>
<reference evidence="2 3" key="1">
    <citation type="submission" date="2016-02" db="EMBL/GenBank/DDBJ databases">
        <title>Biosynthesis of antibiotic leucinostatins and their inhibition on Phytophthora in bio-control Purpureocillium lilacinum.</title>
        <authorList>
            <person name="Wang G."/>
            <person name="Liu Z."/>
            <person name="Lin R."/>
            <person name="Li E."/>
            <person name="Mao Z."/>
            <person name="Ling J."/>
            <person name="Yin W."/>
            <person name="Xie B."/>
        </authorList>
    </citation>
    <scope>NUCLEOTIDE SEQUENCE [LARGE SCALE GENOMIC DNA]</scope>
    <source>
        <strain evidence="2">PLFJ-1</strain>
    </source>
</reference>